<feature type="transmembrane region" description="Helical" evidence="1">
    <location>
        <begin position="432"/>
        <end position="452"/>
    </location>
</feature>
<feature type="transmembrane region" description="Helical" evidence="1">
    <location>
        <begin position="396"/>
        <end position="420"/>
    </location>
</feature>
<organism evidence="2 3">
    <name type="scientific">Halobacillus salinarum</name>
    <dbReference type="NCBI Taxonomy" id="2932257"/>
    <lineage>
        <taxon>Bacteria</taxon>
        <taxon>Bacillati</taxon>
        <taxon>Bacillota</taxon>
        <taxon>Bacilli</taxon>
        <taxon>Bacillales</taxon>
        <taxon>Bacillaceae</taxon>
        <taxon>Halobacillus</taxon>
    </lineage>
</organism>
<gene>
    <name evidence="2" type="ORF">MUN89_09070</name>
</gene>
<dbReference type="RefSeq" id="WP_244713035.1">
    <property type="nucleotide sequence ID" value="NZ_CP095073.1"/>
</dbReference>
<dbReference type="Proteomes" id="UP000831787">
    <property type="component" value="Chromosome"/>
</dbReference>
<keyword evidence="3" id="KW-1185">Reference proteome</keyword>
<feature type="transmembrane region" description="Helical" evidence="1">
    <location>
        <begin position="501"/>
        <end position="520"/>
    </location>
</feature>
<protein>
    <submittedName>
        <fullName evidence="2">Uncharacterized protein</fullName>
    </submittedName>
</protein>
<keyword evidence="1" id="KW-0472">Membrane</keyword>
<evidence type="ECO:0000256" key="1">
    <source>
        <dbReference type="SAM" id="Phobius"/>
    </source>
</evidence>
<reference evidence="2 3" key="1">
    <citation type="submission" date="2022-04" db="EMBL/GenBank/DDBJ databases">
        <title>Halobacillus sp. isolated from saltern.</title>
        <authorList>
            <person name="Won M."/>
            <person name="Lee C.-M."/>
            <person name="Woen H.-Y."/>
            <person name="Kwon S.-W."/>
        </authorList>
    </citation>
    <scope>NUCLEOTIDE SEQUENCE [LARGE SCALE GENOMIC DNA]</scope>
    <source>
        <strain evidence="2 3">SSBR10-3</strain>
    </source>
</reference>
<feature type="transmembrane region" description="Helical" evidence="1">
    <location>
        <begin position="7"/>
        <end position="26"/>
    </location>
</feature>
<accession>A0ABY4EV67</accession>
<proteinExistence type="predicted"/>
<evidence type="ECO:0000313" key="2">
    <source>
        <dbReference type="EMBL" id="UOQ46046.1"/>
    </source>
</evidence>
<keyword evidence="1" id="KW-0812">Transmembrane</keyword>
<keyword evidence="1" id="KW-1133">Transmembrane helix</keyword>
<evidence type="ECO:0000313" key="3">
    <source>
        <dbReference type="Proteomes" id="UP000831787"/>
    </source>
</evidence>
<name>A0ABY4EV67_9BACI</name>
<sequence>MDFFRKKWVWLAPLLIVLIGISLLFIRNYKEVTEPPEKDWSREIGLGTTPYSSLPSVNSMEDGKTSISLLTHEGAVEKIYNDEFNKVDEHTYDIPVDKFTSIYLHDNNLIYSNYYSIFDGRTNKKITETDGFHPLRNQIIYQKENELFTLNPKTSASEKLLDLEHENTDIYSFQGEENTYLLLNNLVDNSHVLTFYKLSNKGPEKMGTSHFQLEDSLVAKDIQFAVHDDTYDLLVKALQKQSMSGSPTETYFFAESSFSSSPPELKPLTFQDPHGDGALKELGDIQMRIENNHPELLFKAFGATATRYNEPRQFNIYQASIEAQNIAKVTRLSNTPNLSEKPQWVNEEDVIWLDKKGDQKSLFLSSGHQDMIDKAAAVHTRNLVSALGKTAGMLSYSLFTLIIAGLWFIWPLLFIIIMMFSNNRGFDNDRPWIFYTGAFIYLAASLVFKNRLFTNGVLDRAPDYLSFTGSSFIYLLGFGLLTYGILMFGVKMRDWSMSIRIAYFVGIHLMFVMVFFGPYLL</sequence>
<feature type="transmembrane region" description="Helical" evidence="1">
    <location>
        <begin position="472"/>
        <end position="489"/>
    </location>
</feature>
<dbReference type="EMBL" id="CP095073">
    <property type="protein sequence ID" value="UOQ46046.1"/>
    <property type="molecule type" value="Genomic_DNA"/>
</dbReference>